<protein>
    <recommendedName>
        <fullName evidence="8">Cytochrome c-type biogenesis protein</fullName>
    </recommendedName>
</protein>
<comment type="function">
    <text evidence="6">Required for the biogenesis of c-type cytochromes. Possible subunit of a heme lyase.</text>
</comment>
<evidence type="ECO:0000256" key="3">
    <source>
        <dbReference type="ARBA" id="ARBA00022723"/>
    </source>
</evidence>
<accession>A0A1W2AU20</accession>
<dbReference type="InterPro" id="IPR051263">
    <property type="entry name" value="C-type_cytochrome_biogenesis"/>
</dbReference>
<evidence type="ECO:0000256" key="7">
    <source>
        <dbReference type="ARBA" id="ARBA00060491"/>
    </source>
</evidence>
<organism evidence="10 11">
    <name type="scientific">Fulvimarina manganoxydans</name>
    <dbReference type="NCBI Taxonomy" id="937218"/>
    <lineage>
        <taxon>Bacteria</taxon>
        <taxon>Pseudomonadati</taxon>
        <taxon>Pseudomonadota</taxon>
        <taxon>Alphaproteobacteria</taxon>
        <taxon>Hyphomicrobiales</taxon>
        <taxon>Aurantimonadaceae</taxon>
        <taxon>Fulvimarina</taxon>
    </lineage>
</organism>
<dbReference type="GO" id="GO:0046872">
    <property type="term" value="F:metal ion binding"/>
    <property type="evidence" value="ECO:0007669"/>
    <property type="project" value="UniProtKB-KW"/>
</dbReference>
<feature type="chain" id="PRO_5011817637" description="Cytochrome c-type biogenesis protein" evidence="8">
    <location>
        <begin position="34"/>
        <end position="165"/>
    </location>
</feature>
<keyword evidence="5 8" id="KW-0408">Iron</keyword>
<dbReference type="STRING" id="937218.SAMN06297251_10556"/>
<dbReference type="OrthoDB" id="9804975at2"/>
<evidence type="ECO:0000313" key="11">
    <source>
        <dbReference type="Proteomes" id="UP000192656"/>
    </source>
</evidence>
<keyword evidence="8" id="KW-0812">Transmembrane</keyword>
<dbReference type="Proteomes" id="UP000192656">
    <property type="component" value="Unassembled WGS sequence"/>
</dbReference>
<dbReference type="RefSeq" id="WP_084409496.1">
    <property type="nucleotide sequence ID" value="NZ_FWXR01000005.1"/>
</dbReference>
<dbReference type="FunFam" id="1.10.8.640:FF:000001">
    <property type="entry name" value="Cytochrome c-type biogenesis protein"/>
    <property type="match status" value="1"/>
</dbReference>
<dbReference type="CDD" id="cd16378">
    <property type="entry name" value="CcmH_N"/>
    <property type="match status" value="1"/>
</dbReference>
<dbReference type="PANTHER" id="PTHR47870">
    <property type="entry name" value="CYTOCHROME C-TYPE BIOGENESIS PROTEIN CCMH"/>
    <property type="match status" value="1"/>
</dbReference>
<feature type="signal peptide" evidence="8">
    <location>
        <begin position="1"/>
        <end position="33"/>
    </location>
</feature>
<keyword evidence="4 8" id="KW-0732">Signal</keyword>
<name>A0A1W2AU20_9HYPH</name>
<evidence type="ECO:0000256" key="1">
    <source>
        <dbReference type="ARBA" id="ARBA00010342"/>
    </source>
</evidence>
<evidence type="ECO:0000259" key="9">
    <source>
        <dbReference type="Pfam" id="PF03918"/>
    </source>
</evidence>
<evidence type="ECO:0000256" key="8">
    <source>
        <dbReference type="RuleBase" id="RU364112"/>
    </source>
</evidence>
<feature type="transmembrane region" description="Helical" evidence="8">
    <location>
        <begin position="117"/>
        <end position="136"/>
    </location>
</feature>
<feature type="domain" description="CcmH/CycL/Ccl2/NrfF N-terminal" evidence="9">
    <location>
        <begin position="25"/>
        <end position="162"/>
    </location>
</feature>
<gene>
    <name evidence="10" type="ORF">SAMN06297251_10556</name>
</gene>
<keyword evidence="2 8" id="KW-0349">Heme</keyword>
<dbReference type="PANTHER" id="PTHR47870:SF4">
    <property type="entry name" value="CYTOCHROME C-TYPE BIOGENESIS PROTEIN CYCH"/>
    <property type="match status" value="1"/>
</dbReference>
<evidence type="ECO:0000256" key="4">
    <source>
        <dbReference type="ARBA" id="ARBA00022729"/>
    </source>
</evidence>
<evidence type="ECO:0000256" key="2">
    <source>
        <dbReference type="ARBA" id="ARBA00022617"/>
    </source>
</evidence>
<dbReference type="Pfam" id="PF03918">
    <property type="entry name" value="CcmH"/>
    <property type="match status" value="1"/>
</dbReference>
<comment type="similarity">
    <text evidence="1 8">Belongs to the CcmH/CycL/Ccl2/NrfF family.</text>
</comment>
<dbReference type="EMBL" id="FWXR01000005">
    <property type="protein sequence ID" value="SMC63688.1"/>
    <property type="molecule type" value="Genomic_DNA"/>
</dbReference>
<dbReference type="InterPro" id="IPR038297">
    <property type="entry name" value="CcmH/CycL/NrfF/Ccl2_sf"/>
</dbReference>
<proteinExistence type="inferred from homology"/>
<evidence type="ECO:0000256" key="6">
    <source>
        <dbReference type="ARBA" id="ARBA00037230"/>
    </source>
</evidence>
<comment type="subcellular location">
    <subcellularLocation>
        <location evidence="7">Membrane</location>
        <topology evidence="7">Single-pass membrane protein</topology>
        <orientation evidence="7">Periplasmic side</orientation>
    </subcellularLocation>
</comment>
<sequence>MMIRNALVSLGLALAFALAAPVMPTLFASEAFAVEPDEVLDDPALEARARELSSGLRCLVCQNQSIDDSNAELAKDLRVLVRQRLEAGDSDQEVIDYLVSRYGEFVLLRPRLEIGTIALWATPIVVLLAGIGYAAFSARGRRANKEPQKLTAEEQEALARVLKDG</sequence>
<keyword evidence="11" id="KW-1185">Reference proteome</keyword>
<keyword evidence="8" id="KW-1133">Transmembrane helix</keyword>
<evidence type="ECO:0000256" key="5">
    <source>
        <dbReference type="ARBA" id="ARBA00023004"/>
    </source>
</evidence>
<dbReference type="InterPro" id="IPR005616">
    <property type="entry name" value="CcmH/CycL/Ccl2/NrfF_N"/>
</dbReference>
<keyword evidence="3 8" id="KW-0479">Metal-binding</keyword>
<dbReference type="GO" id="GO:0005886">
    <property type="term" value="C:plasma membrane"/>
    <property type="evidence" value="ECO:0007669"/>
    <property type="project" value="TreeGrafter"/>
</dbReference>
<dbReference type="AlphaFoldDB" id="A0A1W2AU20"/>
<evidence type="ECO:0000313" key="10">
    <source>
        <dbReference type="EMBL" id="SMC63688.1"/>
    </source>
</evidence>
<reference evidence="10 11" key="1">
    <citation type="submission" date="2017-04" db="EMBL/GenBank/DDBJ databases">
        <authorList>
            <person name="Afonso C.L."/>
            <person name="Miller P.J."/>
            <person name="Scott M.A."/>
            <person name="Spackman E."/>
            <person name="Goraichik I."/>
            <person name="Dimitrov K.M."/>
            <person name="Suarez D.L."/>
            <person name="Swayne D.E."/>
        </authorList>
    </citation>
    <scope>NUCLEOTIDE SEQUENCE [LARGE SCALE GENOMIC DNA]</scope>
    <source>
        <strain evidence="10 11">CGMCC 1.10972</strain>
    </source>
</reference>
<dbReference type="GO" id="GO:0017004">
    <property type="term" value="P:cytochrome complex assembly"/>
    <property type="evidence" value="ECO:0007669"/>
    <property type="project" value="UniProtKB-ARBA"/>
</dbReference>
<dbReference type="Gene3D" id="1.10.8.640">
    <property type="entry name" value="Cytochrome C biogenesis protein"/>
    <property type="match status" value="1"/>
</dbReference>
<keyword evidence="8" id="KW-0472">Membrane</keyword>